<comment type="caution">
    <text evidence="4">The sequence shown here is derived from an EMBL/GenBank/DDBJ whole genome shotgun (WGS) entry which is preliminary data.</text>
</comment>
<dbReference type="AlphaFoldDB" id="A0A830HXY1"/>
<organism evidence="4 5">
    <name type="scientific">Pycnococcus provasolii</name>
    <dbReference type="NCBI Taxonomy" id="41880"/>
    <lineage>
        <taxon>Eukaryota</taxon>
        <taxon>Viridiplantae</taxon>
        <taxon>Chlorophyta</taxon>
        <taxon>Pseudoscourfieldiophyceae</taxon>
        <taxon>Pseudoscourfieldiales</taxon>
        <taxon>Pycnococcaceae</taxon>
        <taxon>Pycnococcus</taxon>
    </lineage>
</organism>
<dbReference type="EMBL" id="BNJQ01000026">
    <property type="protein sequence ID" value="GHP09759.1"/>
    <property type="molecule type" value="Genomic_DNA"/>
</dbReference>
<reference evidence="4" key="1">
    <citation type="submission" date="2020-10" db="EMBL/GenBank/DDBJ databases">
        <title>Unveiling of a novel bifunctional photoreceptor, Dualchrome1, isolated from a cosmopolitan green alga.</title>
        <authorList>
            <person name="Suzuki S."/>
            <person name="Kawachi M."/>
        </authorList>
    </citation>
    <scope>NUCLEOTIDE SEQUENCE</scope>
    <source>
        <strain evidence="4">NIES 2893</strain>
    </source>
</reference>
<dbReference type="InterPro" id="IPR027417">
    <property type="entry name" value="P-loop_NTPase"/>
</dbReference>
<evidence type="ECO:0000256" key="3">
    <source>
        <dbReference type="SAM" id="MobiDB-lite"/>
    </source>
</evidence>
<feature type="binding site" evidence="2">
    <location>
        <position position="598"/>
    </location>
    <ligand>
        <name>3'-phosphoadenylyl sulfate</name>
        <dbReference type="ChEBI" id="CHEBI:58339"/>
    </ligand>
</feature>
<evidence type="ECO:0000256" key="1">
    <source>
        <dbReference type="ARBA" id="ARBA00022679"/>
    </source>
</evidence>
<dbReference type="Gene3D" id="3.40.50.300">
    <property type="entry name" value="P-loop containing nucleotide triphosphate hydrolases"/>
    <property type="match status" value="2"/>
</dbReference>
<dbReference type="PANTHER" id="PTHR10605">
    <property type="entry name" value="HEPARAN SULFATE SULFOTRANSFERASE"/>
    <property type="match status" value="1"/>
</dbReference>
<keyword evidence="5" id="KW-1185">Reference proteome</keyword>
<dbReference type="InterPro" id="IPR037359">
    <property type="entry name" value="NST/OST"/>
</dbReference>
<proteinExistence type="predicted"/>
<dbReference type="PANTHER" id="PTHR10605:SF56">
    <property type="entry name" value="BIFUNCTIONAL HEPARAN SULFATE N-DEACETYLASE_N-SULFOTRANSFERASE"/>
    <property type="match status" value="1"/>
</dbReference>
<name>A0A830HXY1_9CHLO</name>
<dbReference type="OrthoDB" id="538231at2759"/>
<evidence type="ECO:0008006" key="6">
    <source>
        <dbReference type="Google" id="ProtNLM"/>
    </source>
</evidence>
<dbReference type="SUPFAM" id="SSF52540">
    <property type="entry name" value="P-loop containing nucleoside triphosphate hydrolases"/>
    <property type="match status" value="2"/>
</dbReference>
<accession>A0A830HXY1</accession>
<evidence type="ECO:0000313" key="5">
    <source>
        <dbReference type="Proteomes" id="UP000660262"/>
    </source>
</evidence>
<gene>
    <name evidence="4" type="ORF">PPROV_000849400</name>
</gene>
<evidence type="ECO:0000256" key="2">
    <source>
        <dbReference type="PIRSR" id="PIRSR637359-2"/>
    </source>
</evidence>
<dbReference type="GO" id="GO:0008146">
    <property type="term" value="F:sulfotransferase activity"/>
    <property type="evidence" value="ECO:0007669"/>
    <property type="project" value="InterPro"/>
</dbReference>
<feature type="region of interest" description="Disordered" evidence="3">
    <location>
        <begin position="1"/>
        <end position="30"/>
    </location>
</feature>
<sequence length="785" mass="86975">MAPATKGKAKASSKKDKPPPAEPGTDAGGIKLNIRQSGRRQRGAATEDMLPPPFCVSAAWSARRAIGRRRSSSIIPHTLLLLGAQKAGTTVLASAIAQCPCEATGVRIQTPVVGKEAHIFDEAEEEEDDDDKIDWLARWNDAFDDDKYDEDSCDATCPHRWRLDATPAYLRLPMRSAHRAARAFRKAQQPPRALVVTLRDPVARALSSFHHHYEHLLLGSGAYWTTLNQLLDAELVAWKACAASSSSWNVTDTYARCAATASSPKSPDSTRPLQLIAAGWYAPQVALWRRAFPNVTFIVVTESAMRKRGACAVASKIMHAVVIRDDIVDDDNKNNNDDNLCGCQQITTPMPQTTTRTQRAGSPPPALLAKLRRIFKNHKQANEQMITTLRHHDDNAIVIDDHHLDDATKKEKKNDEEYAPRCQPLLGVGAPGKRLCMSQPADGRMATILDDNGATPCATLPSGRRMCWPNVLVPGMKRAGTTALHALLAQHPQVRTGINGGKGRYFLGDGGPIAGTSISPDYQRAPRPLYARGVADWADGFPTDVAVGEIVLDVSPGDVYGGHVHGQPDVTAAMRAHSLLPWARVILMLREPVARAWSALLYYVPRRGDHRHVGEEEEEAVGPQRAFDLWARTGVLPKRIDLSLRDEVEEQQDELLPEKDKNNGGGSGSCEEDIDAAHPALAFMDTVWVRAWRDAFGPERVMVVLQEDLWAEPEAVRNQIHKFLNLKTFGLWSSSDREHINHHDHSHLKPWPSTVRRLRQKWRGCVHELAREVGDVVNWTRWKEV</sequence>
<dbReference type="Proteomes" id="UP000660262">
    <property type="component" value="Unassembled WGS sequence"/>
</dbReference>
<protein>
    <recommendedName>
        <fullName evidence="6">Sulfotransferase</fullName>
    </recommendedName>
</protein>
<keyword evidence="1" id="KW-0808">Transferase</keyword>
<feature type="binding site" evidence="2">
    <location>
        <position position="590"/>
    </location>
    <ligand>
        <name>3'-phosphoadenylyl sulfate</name>
        <dbReference type="ChEBI" id="CHEBI:58339"/>
    </ligand>
</feature>
<evidence type="ECO:0000313" key="4">
    <source>
        <dbReference type="EMBL" id="GHP09759.1"/>
    </source>
</evidence>
<feature type="region of interest" description="Disordered" evidence="3">
    <location>
        <begin position="651"/>
        <end position="672"/>
    </location>
</feature>